<proteinExistence type="predicted"/>
<evidence type="ECO:0000313" key="3">
    <source>
        <dbReference type="Proteomes" id="UP000053257"/>
    </source>
</evidence>
<dbReference type="Proteomes" id="UP000053257">
    <property type="component" value="Unassembled WGS sequence"/>
</dbReference>
<accession>A0A0C3S9X6</accession>
<sequence length="153" mass="15903">MKRHCEAARDAGAPATGRGDADGGEAPLAEHGSQQPRPSGLRGAKGEAAALVREADTAGSGGAMTVGYSEDNESRKSCERPPGTVVGLCGRGGEMRTRCVGERLEVKPAALEVGEVVRPRRRGMASAALWSPKKSTYACGVRFVRVVLAFLPA</sequence>
<dbReference type="HOGENOM" id="CLU_1713966_0_0_1"/>
<evidence type="ECO:0000313" key="2">
    <source>
        <dbReference type="EMBL" id="KIP08692.1"/>
    </source>
</evidence>
<protein>
    <submittedName>
        <fullName evidence="2">Uncharacterized protein</fullName>
    </submittedName>
</protein>
<reference evidence="2 3" key="1">
    <citation type="journal article" date="2014" name="PLoS Genet.">
        <title>Analysis of the Phlebiopsis gigantea genome, transcriptome and secretome provides insight into its pioneer colonization strategies of wood.</title>
        <authorList>
            <person name="Hori C."/>
            <person name="Ishida T."/>
            <person name="Igarashi K."/>
            <person name="Samejima M."/>
            <person name="Suzuki H."/>
            <person name="Master E."/>
            <person name="Ferreira P."/>
            <person name="Ruiz-Duenas F.J."/>
            <person name="Held B."/>
            <person name="Canessa P."/>
            <person name="Larrondo L.F."/>
            <person name="Schmoll M."/>
            <person name="Druzhinina I.S."/>
            <person name="Kubicek C.P."/>
            <person name="Gaskell J.A."/>
            <person name="Kersten P."/>
            <person name="St John F."/>
            <person name="Glasner J."/>
            <person name="Sabat G."/>
            <person name="Splinter BonDurant S."/>
            <person name="Syed K."/>
            <person name="Yadav J."/>
            <person name="Mgbeahuruike A.C."/>
            <person name="Kovalchuk A."/>
            <person name="Asiegbu F.O."/>
            <person name="Lackner G."/>
            <person name="Hoffmeister D."/>
            <person name="Rencoret J."/>
            <person name="Gutierrez A."/>
            <person name="Sun H."/>
            <person name="Lindquist E."/>
            <person name="Barry K."/>
            <person name="Riley R."/>
            <person name="Grigoriev I.V."/>
            <person name="Henrissat B."/>
            <person name="Kues U."/>
            <person name="Berka R.M."/>
            <person name="Martinez A.T."/>
            <person name="Covert S.F."/>
            <person name="Blanchette R.A."/>
            <person name="Cullen D."/>
        </authorList>
    </citation>
    <scope>NUCLEOTIDE SEQUENCE [LARGE SCALE GENOMIC DNA]</scope>
    <source>
        <strain evidence="2 3">11061_1 CR5-6</strain>
    </source>
</reference>
<feature type="region of interest" description="Disordered" evidence="1">
    <location>
        <begin position="1"/>
        <end position="84"/>
    </location>
</feature>
<keyword evidence="3" id="KW-1185">Reference proteome</keyword>
<evidence type="ECO:0000256" key="1">
    <source>
        <dbReference type="SAM" id="MobiDB-lite"/>
    </source>
</evidence>
<dbReference type="EMBL" id="KN840476">
    <property type="protein sequence ID" value="KIP08692.1"/>
    <property type="molecule type" value="Genomic_DNA"/>
</dbReference>
<gene>
    <name evidence="2" type="ORF">PHLGIDRAFT_366348</name>
</gene>
<name>A0A0C3S9X6_PHLG1</name>
<organism evidence="2 3">
    <name type="scientific">Phlebiopsis gigantea (strain 11061_1 CR5-6)</name>
    <name type="common">White-rot fungus</name>
    <name type="synonym">Peniophora gigantea</name>
    <dbReference type="NCBI Taxonomy" id="745531"/>
    <lineage>
        <taxon>Eukaryota</taxon>
        <taxon>Fungi</taxon>
        <taxon>Dikarya</taxon>
        <taxon>Basidiomycota</taxon>
        <taxon>Agaricomycotina</taxon>
        <taxon>Agaricomycetes</taxon>
        <taxon>Polyporales</taxon>
        <taxon>Phanerochaetaceae</taxon>
        <taxon>Phlebiopsis</taxon>
    </lineage>
</organism>
<dbReference type="AlphaFoldDB" id="A0A0C3S9X6"/>